<evidence type="ECO:0000256" key="1">
    <source>
        <dbReference type="SAM" id="Phobius"/>
    </source>
</evidence>
<keyword evidence="1" id="KW-1133">Transmembrane helix</keyword>
<organism evidence="2">
    <name type="scientific">bioreactor metagenome</name>
    <dbReference type="NCBI Taxonomy" id="1076179"/>
    <lineage>
        <taxon>unclassified sequences</taxon>
        <taxon>metagenomes</taxon>
        <taxon>ecological metagenomes</taxon>
    </lineage>
</organism>
<accession>A0A645GB30</accession>
<keyword evidence="1" id="KW-0812">Transmembrane</keyword>
<sequence length="59" mass="6756">MFLMVKEVHNYSGKETVKIILLTAFGMVIIVLLVAIIFILIDHQLDFINSIIQELKIRG</sequence>
<reference evidence="2" key="1">
    <citation type="submission" date="2019-08" db="EMBL/GenBank/DDBJ databases">
        <authorList>
            <person name="Kucharzyk K."/>
            <person name="Murdoch R.W."/>
            <person name="Higgins S."/>
            <person name="Loffler F."/>
        </authorList>
    </citation>
    <scope>NUCLEOTIDE SEQUENCE</scope>
</reference>
<dbReference type="EMBL" id="VSSQ01072831">
    <property type="protein sequence ID" value="MPN24111.1"/>
    <property type="molecule type" value="Genomic_DNA"/>
</dbReference>
<dbReference type="AlphaFoldDB" id="A0A645GB30"/>
<comment type="caution">
    <text evidence="2">The sequence shown here is derived from an EMBL/GenBank/DDBJ whole genome shotgun (WGS) entry which is preliminary data.</text>
</comment>
<evidence type="ECO:0000313" key="2">
    <source>
        <dbReference type="EMBL" id="MPN24111.1"/>
    </source>
</evidence>
<protein>
    <submittedName>
        <fullName evidence="2">Uncharacterized protein</fullName>
    </submittedName>
</protein>
<proteinExistence type="predicted"/>
<keyword evidence="1" id="KW-0472">Membrane</keyword>
<name>A0A645GB30_9ZZZZ</name>
<feature type="transmembrane region" description="Helical" evidence="1">
    <location>
        <begin position="20"/>
        <end position="41"/>
    </location>
</feature>
<gene>
    <name evidence="2" type="ORF">SDC9_171505</name>
</gene>